<accession>A0ABP8YET5</accession>
<dbReference type="InterPro" id="IPR012340">
    <property type="entry name" value="NA-bd_OB-fold"/>
</dbReference>
<dbReference type="Proteomes" id="UP001500956">
    <property type="component" value="Unassembled WGS sequence"/>
</dbReference>
<proteinExistence type="predicted"/>
<evidence type="ECO:0000313" key="2">
    <source>
        <dbReference type="Proteomes" id="UP001500956"/>
    </source>
</evidence>
<name>A0ABP8YET5_9MICO</name>
<keyword evidence="2" id="KW-1185">Reference proteome</keyword>
<dbReference type="InterPro" id="IPR016499">
    <property type="entry name" value="NucleicA-bd_Rv2694c_prd"/>
</dbReference>
<reference evidence="2" key="1">
    <citation type="journal article" date="2019" name="Int. J. Syst. Evol. Microbiol.">
        <title>The Global Catalogue of Microorganisms (GCM) 10K type strain sequencing project: providing services to taxonomists for standard genome sequencing and annotation.</title>
        <authorList>
            <consortium name="The Broad Institute Genomics Platform"/>
            <consortium name="The Broad Institute Genome Sequencing Center for Infectious Disease"/>
            <person name="Wu L."/>
            <person name="Ma J."/>
        </authorList>
    </citation>
    <scope>NUCLEOTIDE SEQUENCE [LARGE SCALE GENOMIC DNA]</scope>
    <source>
        <strain evidence="2">JCM 18063</strain>
    </source>
</reference>
<protein>
    <submittedName>
        <fullName evidence="1">OB-fold nucleic acid binding domain-containing protein</fullName>
    </submittedName>
</protein>
<gene>
    <name evidence="1" type="ORF">GCM10023216_19280</name>
</gene>
<evidence type="ECO:0000313" key="1">
    <source>
        <dbReference type="EMBL" id="GAA4728146.1"/>
    </source>
</evidence>
<dbReference type="CDD" id="cd04488">
    <property type="entry name" value="RecG_wedge_OBF"/>
    <property type="match status" value="1"/>
</dbReference>
<dbReference type="EMBL" id="BAABID010000008">
    <property type="protein sequence ID" value="GAA4728146.1"/>
    <property type="molecule type" value="Genomic_DNA"/>
</dbReference>
<sequence>MTAMSLRTLVRSALASTDTVAADEERHATAAVSGCTPLVDVRHRDRVAATGVLRSVVLHPRQEVPTVEAELFDGSGSIDLVWMGRRQIAGIQPGRRLRVEGMVADRDGRRTMFNPRYELRARAGE</sequence>
<dbReference type="PIRSF" id="PIRSF006910">
    <property type="entry name" value="NA_bind_Rv2694c_prd"/>
    <property type="match status" value="1"/>
</dbReference>
<comment type="caution">
    <text evidence="1">The sequence shown here is derived from an EMBL/GenBank/DDBJ whole genome shotgun (WGS) entry which is preliminary data.</text>
</comment>
<organism evidence="1 2">
    <name type="scientific">Isoptericola chiayiensis</name>
    <dbReference type="NCBI Taxonomy" id="579446"/>
    <lineage>
        <taxon>Bacteria</taxon>
        <taxon>Bacillati</taxon>
        <taxon>Actinomycetota</taxon>
        <taxon>Actinomycetes</taxon>
        <taxon>Micrococcales</taxon>
        <taxon>Promicromonosporaceae</taxon>
        <taxon>Isoptericola</taxon>
    </lineage>
</organism>
<dbReference type="Gene3D" id="2.40.50.140">
    <property type="entry name" value="Nucleic acid-binding proteins"/>
    <property type="match status" value="1"/>
</dbReference>